<dbReference type="AlphaFoldDB" id="A0A7G6YAI9"/>
<dbReference type="InterPro" id="IPR001509">
    <property type="entry name" value="Epimerase_deHydtase"/>
</dbReference>
<sequence length="284" mass="29919">MSGHVVLGGNGVAGKETVRALVRAGRSPVSVGRRPSTVDGATSATADLLDPAAVARVLDGAEVAYLVAGLPYSTRVWAQQWPVITRNVVDAALARGVRLVFLDNVYAYGALRGPMTEQTAVRPNSRKGAIRADVLRALDDAAARGLDVTIGRSADFYGPGAATSAFNMFGLAPIARGKPGTWLVDADQPHSLTYTPDLGEALAVLGTDPAARGRTWHLPTAPPLTGREYLRIAGGPSARVKVMGRGTLRIGALFSTPARETLEMAYQYEAPYVFESGAFERAFG</sequence>
<dbReference type="Gene3D" id="3.40.50.720">
    <property type="entry name" value="NAD(P)-binding Rossmann-like Domain"/>
    <property type="match status" value="1"/>
</dbReference>
<evidence type="ECO:0000313" key="2">
    <source>
        <dbReference type="EMBL" id="QNE35504.1"/>
    </source>
</evidence>
<dbReference type="RefSeq" id="WP_185278666.1">
    <property type="nucleotide sequence ID" value="NZ_CP043641.1"/>
</dbReference>
<dbReference type="SUPFAM" id="SSF51735">
    <property type="entry name" value="NAD(P)-binding Rossmann-fold domains"/>
    <property type="match status" value="1"/>
</dbReference>
<proteinExistence type="predicted"/>
<evidence type="ECO:0000313" key="3">
    <source>
        <dbReference type="Proteomes" id="UP000515511"/>
    </source>
</evidence>
<feature type="domain" description="NAD-dependent epimerase/dehydratase" evidence="1">
    <location>
        <begin position="5"/>
        <end position="211"/>
    </location>
</feature>
<organism evidence="2 3">
    <name type="scientific">Leifsonia shinshuensis</name>
    <dbReference type="NCBI Taxonomy" id="150026"/>
    <lineage>
        <taxon>Bacteria</taxon>
        <taxon>Bacillati</taxon>
        <taxon>Actinomycetota</taxon>
        <taxon>Actinomycetes</taxon>
        <taxon>Micrococcales</taxon>
        <taxon>Microbacteriaceae</taxon>
        <taxon>Leifsonia</taxon>
    </lineage>
</organism>
<dbReference type="Proteomes" id="UP000515511">
    <property type="component" value="Chromosome"/>
</dbReference>
<dbReference type="KEGG" id="lse:F1C12_10440"/>
<gene>
    <name evidence="2" type="ORF">F1C12_10440</name>
</gene>
<protein>
    <submittedName>
        <fullName evidence="2">NAD-dependent epimerase/dehydratase family protein</fullName>
    </submittedName>
</protein>
<dbReference type="Pfam" id="PF01370">
    <property type="entry name" value="Epimerase"/>
    <property type="match status" value="1"/>
</dbReference>
<reference evidence="3" key="1">
    <citation type="submission" date="2019-09" db="EMBL/GenBank/DDBJ databases">
        <title>Antimicrobial potential of Antarctic Bacteria.</title>
        <authorList>
            <person name="Benaud N."/>
            <person name="Edwards R.J."/>
            <person name="Ferrari B.C."/>
        </authorList>
    </citation>
    <scope>NUCLEOTIDE SEQUENCE [LARGE SCALE GENOMIC DNA]</scope>
    <source>
        <strain evidence="3">INR9</strain>
    </source>
</reference>
<evidence type="ECO:0000259" key="1">
    <source>
        <dbReference type="Pfam" id="PF01370"/>
    </source>
</evidence>
<accession>A0A7G6YAI9</accession>
<dbReference type="InterPro" id="IPR036291">
    <property type="entry name" value="NAD(P)-bd_dom_sf"/>
</dbReference>
<name>A0A7G6YAI9_9MICO</name>
<dbReference type="EMBL" id="CP043641">
    <property type="protein sequence ID" value="QNE35504.1"/>
    <property type="molecule type" value="Genomic_DNA"/>
</dbReference>